<dbReference type="GO" id="GO:0003700">
    <property type="term" value="F:DNA-binding transcription factor activity"/>
    <property type="evidence" value="ECO:0007669"/>
    <property type="project" value="TreeGrafter"/>
</dbReference>
<keyword evidence="3" id="KW-0804">Transcription</keyword>
<dbReference type="PANTHER" id="PTHR30055:SF234">
    <property type="entry name" value="HTH-TYPE TRANSCRIPTIONAL REGULATOR BETI"/>
    <property type="match status" value="1"/>
</dbReference>
<dbReference type="STRING" id="446470.Snas_1156"/>
<dbReference type="PROSITE" id="PS50977">
    <property type="entry name" value="HTH_TETR_2"/>
    <property type="match status" value="1"/>
</dbReference>
<evidence type="ECO:0000313" key="6">
    <source>
        <dbReference type="EMBL" id="ADD40866.1"/>
    </source>
</evidence>
<evidence type="ECO:0000256" key="1">
    <source>
        <dbReference type="ARBA" id="ARBA00023015"/>
    </source>
</evidence>
<dbReference type="eggNOG" id="COG1309">
    <property type="taxonomic scope" value="Bacteria"/>
</dbReference>
<gene>
    <name evidence="6" type="ordered locus">Snas_1156</name>
</gene>
<dbReference type="OrthoDB" id="9802498at2"/>
<dbReference type="GO" id="GO:0000976">
    <property type="term" value="F:transcription cis-regulatory region binding"/>
    <property type="evidence" value="ECO:0007669"/>
    <property type="project" value="TreeGrafter"/>
</dbReference>
<dbReference type="InterPro" id="IPR009057">
    <property type="entry name" value="Homeodomain-like_sf"/>
</dbReference>
<accession>D3QB49</accession>
<evidence type="ECO:0000313" key="7">
    <source>
        <dbReference type="Proteomes" id="UP000000844"/>
    </source>
</evidence>
<dbReference type="Pfam" id="PF00440">
    <property type="entry name" value="TetR_N"/>
    <property type="match status" value="1"/>
</dbReference>
<dbReference type="Proteomes" id="UP000000844">
    <property type="component" value="Chromosome"/>
</dbReference>
<dbReference type="PANTHER" id="PTHR30055">
    <property type="entry name" value="HTH-TYPE TRANSCRIPTIONAL REGULATOR RUTR"/>
    <property type="match status" value="1"/>
</dbReference>
<feature type="domain" description="HTH tetR-type" evidence="5">
    <location>
        <begin position="11"/>
        <end position="71"/>
    </location>
</feature>
<dbReference type="EMBL" id="CP001778">
    <property type="protein sequence ID" value="ADD40866.1"/>
    <property type="molecule type" value="Genomic_DNA"/>
</dbReference>
<evidence type="ECO:0000259" key="5">
    <source>
        <dbReference type="PROSITE" id="PS50977"/>
    </source>
</evidence>
<dbReference type="RefSeq" id="WP_013016437.1">
    <property type="nucleotide sequence ID" value="NC_013947.1"/>
</dbReference>
<dbReference type="InterPro" id="IPR023772">
    <property type="entry name" value="DNA-bd_HTH_TetR-type_CS"/>
</dbReference>
<dbReference type="SUPFAM" id="SSF46689">
    <property type="entry name" value="Homeodomain-like"/>
    <property type="match status" value="1"/>
</dbReference>
<evidence type="ECO:0000256" key="2">
    <source>
        <dbReference type="ARBA" id="ARBA00023125"/>
    </source>
</evidence>
<keyword evidence="2 4" id="KW-0238">DNA-binding</keyword>
<name>D3QB49_STANL</name>
<feature type="DNA-binding region" description="H-T-H motif" evidence="4">
    <location>
        <begin position="34"/>
        <end position="53"/>
    </location>
</feature>
<dbReference type="SUPFAM" id="SSF48498">
    <property type="entry name" value="Tetracyclin repressor-like, C-terminal domain"/>
    <property type="match status" value="1"/>
</dbReference>
<keyword evidence="7" id="KW-1185">Reference proteome</keyword>
<dbReference type="InterPro" id="IPR050109">
    <property type="entry name" value="HTH-type_TetR-like_transc_reg"/>
</dbReference>
<dbReference type="InterPro" id="IPR036271">
    <property type="entry name" value="Tet_transcr_reg_TetR-rel_C_sf"/>
</dbReference>
<dbReference type="KEGG" id="sna:Snas_1156"/>
<protein>
    <submittedName>
        <fullName evidence="6">Transcriptional regulator, TetR family</fullName>
    </submittedName>
</protein>
<evidence type="ECO:0000256" key="4">
    <source>
        <dbReference type="PROSITE-ProRule" id="PRU00335"/>
    </source>
</evidence>
<keyword evidence="1" id="KW-0805">Transcription regulation</keyword>
<dbReference type="PRINTS" id="PR00455">
    <property type="entry name" value="HTHTETR"/>
</dbReference>
<dbReference type="PROSITE" id="PS01081">
    <property type="entry name" value="HTH_TETR_1"/>
    <property type="match status" value="1"/>
</dbReference>
<dbReference type="Gene3D" id="1.10.357.10">
    <property type="entry name" value="Tetracycline Repressor, domain 2"/>
    <property type="match status" value="1"/>
</dbReference>
<dbReference type="AlphaFoldDB" id="D3QB49"/>
<dbReference type="HOGENOM" id="CLU_069356_45_3_11"/>
<reference evidence="6 7" key="1">
    <citation type="journal article" date="2009" name="Stand. Genomic Sci.">
        <title>Complete genome sequence of Stackebrandtia nassauensis type strain (LLR-40K-21).</title>
        <authorList>
            <person name="Munk C."/>
            <person name="Lapidus A."/>
            <person name="Copeland A."/>
            <person name="Jando M."/>
            <person name="Mayilraj S."/>
            <person name="Glavina Del Rio T."/>
            <person name="Nolan M."/>
            <person name="Chen F."/>
            <person name="Lucas S."/>
            <person name="Tice H."/>
            <person name="Cheng J.F."/>
            <person name="Han C."/>
            <person name="Detter J.C."/>
            <person name="Bruce D."/>
            <person name="Goodwin L."/>
            <person name="Chain P."/>
            <person name="Pitluck S."/>
            <person name="Goker M."/>
            <person name="Ovchinikova G."/>
            <person name="Pati A."/>
            <person name="Ivanova N."/>
            <person name="Mavromatis K."/>
            <person name="Chen A."/>
            <person name="Palaniappan K."/>
            <person name="Land M."/>
            <person name="Hauser L."/>
            <person name="Chang Y.J."/>
            <person name="Jeffries C.D."/>
            <person name="Bristow J."/>
            <person name="Eisen J.A."/>
            <person name="Markowitz V."/>
            <person name="Hugenholtz P."/>
            <person name="Kyrpides N.C."/>
            <person name="Klenk H.P."/>
        </authorList>
    </citation>
    <scope>NUCLEOTIDE SEQUENCE [LARGE SCALE GENOMIC DNA]</scope>
    <source>
        <strain evidence="7">DSM 44728 / CIP 108903 / NRRL B-16338 / NBRC 102104 / LLR-40K-21</strain>
    </source>
</reference>
<evidence type="ECO:0000256" key="3">
    <source>
        <dbReference type="ARBA" id="ARBA00023163"/>
    </source>
</evidence>
<sequence>MARTVDETAHGLKRDAYLDAMERLLQSKGFTAVTIADILKETGSSKGAFYHYFDSKTALLEGVQLRLLDRVAAIVDPVIAAEASALEKLANFSAVVVRWKNANRKLLLESARAWYGPDNALPRERMRGLGRDWLAGQLAQVIRQGNAEGVFDSPRPDVDARLAVVTLQDLQETLVGWIIGRHPDAAERAAIHDTIDGYHHALERLLGAAPGSIHIVPKGVVDDWFQD</sequence>
<dbReference type="InterPro" id="IPR001647">
    <property type="entry name" value="HTH_TetR"/>
</dbReference>
<proteinExistence type="predicted"/>
<organism evidence="6 7">
    <name type="scientific">Stackebrandtia nassauensis (strain DSM 44728 / CIP 108903 / NRRL B-16338 / NBRC 102104 / LLR-40K-21)</name>
    <dbReference type="NCBI Taxonomy" id="446470"/>
    <lineage>
        <taxon>Bacteria</taxon>
        <taxon>Bacillati</taxon>
        <taxon>Actinomycetota</taxon>
        <taxon>Actinomycetes</taxon>
        <taxon>Glycomycetales</taxon>
        <taxon>Glycomycetaceae</taxon>
        <taxon>Stackebrandtia</taxon>
    </lineage>
</organism>